<organism evidence="2 3">
    <name type="scientific">Sparassis crispa</name>
    <dbReference type="NCBI Taxonomy" id="139825"/>
    <lineage>
        <taxon>Eukaryota</taxon>
        <taxon>Fungi</taxon>
        <taxon>Dikarya</taxon>
        <taxon>Basidiomycota</taxon>
        <taxon>Agaricomycotina</taxon>
        <taxon>Agaricomycetes</taxon>
        <taxon>Polyporales</taxon>
        <taxon>Sparassidaceae</taxon>
        <taxon>Sparassis</taxon>
    </lineage>
</organism>
<feature type="domain" description="Aminoglycoside phosphotransferase" evidence="1">
    <location>
        <begin position="9"/>
        <end position="189"/>
    </location>
</feature>
<dbReference type="InterPro" id="IPR011009">
    <property type="entry name" value="Kinase-like_dom_sf"/>
</dbReference>
<sequence>MKYVATHTHIAIPNVLHFRAHWDHGVHRPFILMSKVHGAPLSDVWDDMEDGQREIVLRQVVDIILELSLQRFDKIGALFFNRGPKWMTRLLAACLPHFRAVRHTSSVTQPPTCRPCEADFGSDVKPYHYTQAWYIRSLIPGFFNSSLDGAGFCLCQGDFNSHHIMIDLTKSQPRITAIIDWEISSTQPIASLARYPPFIVNHPLWGSNDPLHARNMQDQTTFCRLIWEAEIEACPRGGFVFSRLVANSGGIHLFEEALRCRDARCHARFMSYVLGERKRLSLPTTT</sequence>
<dbReference type="OrthoDB" id="10003767at2759"/>
<dbReference type="InParanoid" id="A0A401GTP9"/>
<protein>
    <recommendedName>
        <fullName evidence="1">Aminoglycoside phosphotransferase domain-containing protein</fullName>
    </recommendedName>
</protein>
<name>A0A401GTP9_9APHY</name>
<dbReference type="EMBL" id="BFAD01000008">
    <property type="protein sequence ID" value="GBE85553.1"/>
    <property type="molecule type" value="Genomic_DNA"/>
</dbReference>
<dbReference type="Gene3D" id="3.90.1200.10">
    <property type="match status" value="1"/>
</dbReference>
<dbReference type="PANTHER" id="PTHR21310:SF15">
    <property type="entry name" value="AMINOGLYCOSIDE PHOSPHOTRANSFERASE DOMAIN-CONTAINING PROTEIN"/>
    <property type="match status" value="1"/>
</dbReference>
<reference evidence="2 3" key="1">
    <citation type="journal article" date="2018" name="Sci. Rep.">
        <title>Genome sequence of the cauliflower mushroom Sparassis crispa (Hanabiratake) and its association with beneficial usage.</title>
        <authorList>
            <person name="Kiyama R."/>
            <person name="Furutani Y."/>
            <person name="Kawaguchi K."/>
            <person name="Nakanishi T."/>
        </authorList>
    </citation>
    <scope>NUCLEOTIDE SEQUENCE [LARGE SCALE GENOMIC DNA]</scope>
</reference>
<accession>A0A401GTP9</accession>
<evidence type="ECO:0000259" key="1">
    <source>
        <dbReference type="Pfam" id="PF01636"/>
    </source>
</evidence>
<evidence type="ECO:0000313" key="3">
    <source>
        <dbReference type="Proteomes" id="UP000287166"/>
    </source>
</evidence>
<dbReference type="GeneID" id="38782470"/>
<dbReference type="Pfam" id="PF01636">
    <property type="entry name" value="APH"/>
    <property type="match status" value="1"/>
</dbReference>
<comment type="caution">
    <text evidence="2">The sequence shown here is derived from an EMBL/GenBank/DDBJ whole genome shotgun (WGS) entry which is preliminary data.</text>
</comment>
<proteinExistence type="predicted"/>
<dbReference type="PANTHER" id="PTHR21310">
    <property type="entry name" value="AMINOGLYCOSIDE PHOSPHOTRANSFERASE-RELATED-RELATED"/>
    <property type="match status" value="1"/>
</dbReference>
<dbReference type="RefSeq" id="XP_027616466.1">
    <property type="nucleotide sequence ID" value="XM_027760665.1"/>
</dbReference>
<dbReference type="Proteomes" id="UP000287166">
    <property type="component" value="Unassembled WGS sequence"/>
</dbReference>
<dbReference type="SUPFAM" id="SSF56112">
    <property type="entry name" value="Protein kinase-like (PK-like)"/>
    <property type="match status" value="1"/>
</dbReference>
<keyword evidence="3" id="KW-1185">Reference proteome</keyword>
<dbReference type="AlphaFoldDB" id="A0A401GTP9"/>
<evidence type="ECO:0000313" key="2">
    <source>
        <dbReference type="EMBL" id="GBE85553.1"/>
    </source>
</evidence>
<dbReference type="InterPro" id="IPR051678">
    <property type="entry name" value="AGP_Transferase"/>
</dbReference>
<gene>
    <name evidence="2" type="ORF">SCP_0800700</name>
</gene>
<dbReference type="InterPro" id="IPR002575">
    <property type="entry name" value="Aminoglycoside_PTrfase"/>
</dbReference>